<evidence type="ECO:0000259" key="11">
    <source>
        <dbReference type="Pfam" id="PF04987"/>
    </source>
</evidence>
<evidence type="ECO:0000256" key="9">
    <source>
        <dbReference type="RuleBase" id="RU367138"/>
    </source>
</evidence>
<evidence type="ECO:0000256" key="3">
    <source>
        <dbReference type="ARBA" id="ARBA00004687"/>
    </source>
</evidence>
<dbReference type="PANTHER" id="PTHR12250:SF0">
    <property type="entry name" value="GPI ETHANOLAMINE PHOSPHATE TRANSFERASE 1"/>
    <property type="match status" value="1"/>
</dbReference>
<dbReference type="InterPro" id="IPR007070">
    <property type="entry name" value="GPI_EtnP_transferase_1"/>
</dbReference>
<feature type="transmembrane region" description="Helical" evidence="9">
    <location>
        <begin position="596"/>
        <end position="615"/>
    </location>
</feature>
<evidence type="ECO:0000256" key="8">
    <source>
        <dbReference type="ARBA" id="ARBA00022824"/>
    </source>
</evidence>
<feature type="transmembrane region" description="Helical" evidence="9">
    <location>
        <begin position="550"/>
        <end position="567"/>
    </location>
</feature>
<dbReference type="GO" id="GO:0051377">
    <property type="term" value="F:mannose-ethanolamine phosphotransferase activity"/>
    <property type="evidence" value="ECO:0007669"/>
    <property type="project" value="UniProtKB-UniRule"/>
</dbReference>
<evidence type="ECO:0000256" key="7">
    <source>
        <dbReference type="ARBA" id="ARBA00022502"/>
    </source>
</evidence>
<feature type="transmembrane region" description="Helical" evidence="9">
    <location>
        <begin position="661"/>
        <end position="682"/>
    </location>
</feature>
<dbReference type="UniPathway" id="UPA00196"/>
<dbReference type="OrthoDB" id="2748310at2759"/>
<comment type="similarity">
    <text evidence="5">Belongs to the sulfatase family.</text>
</comment>
<feature type="transmembrane region" description="Helical" evidence="9">
    <location>
        <begin position="688"/>
        <end position="707"/>
    </location>
</feature>
<evidence type="ECO:0000256" key="2">
    <source>
        <dbReference type="ARBA" id="ARBA00004477"/>
    </source>
</evidence>
<reference evidence="13" key="1">
    <citation type="submission" date="2025-08" db="UniProtKB">
        <authorList>
            <consortium name="RefSeq"/>
        </authorList>
    </citation>
    <scope>IDENTIFICATION</scope>
    <source>
        <tissue evidence="13">Entire body</tissue>
    </source>
</reference>
<dbReference type="RefSeq" id="XP_018328042.1">
    <property type="nucleotide sequence ID" value="XM_018472540.1"/>
</dbReference>
<keyword evidence="9" id="KW-0812">Transmembrane</keyword>
<feature type="transmembrane region" description="Helical" evidence="9">
    <location>
        <begin position="714"/>
        <end position="731"/>
    </location>
</feature>
<sequence length="935" mass="108353">MEFGSQNGRKCIFLVILSLTVHLLLLLCTLDIYFSTPLVHTSNHFKVKGVKPPANRIVFILADGLSAAAFYTKNFSTVTPFLHSIKENESSWGLSHVQPPTESRPQHTALLAGFNEDPSSIFSRWKYNLYDFDTVLRLANMTFYFGSAACFRYFHKRESLRTYKKKLINNYLTLLLEYYSNMIYVGFDRKIDHSVHPRIPIYVERAVFNKARNFIRKGLVPRSAKGQIIFVYVEGTDLLAHSFSHHSRFFRYFRKNLMVLDEEVQELVKTIKSYFNDDKTAFIFTSDHGITVDEYSKRSHGGGSKGEIEVPFLAWGAGISVDKTEPKNLKSIDIPPLISALIGIAFPRNSLGSIPLNVLNISSRVAGHMLIANALQLTDVFYAKQDKLINNPAVLFVAENKFLMQNKIDEWKRAMIDLFYTTRFTKSIDVALEYIDNVMNAIRYYDSYSYWYRTVFVMVAAVGWLINLLTWLPMSDNVYSDQTSKKKRNTVTAYVMVNMFLFLLYHVFGSKYDYILYIFFPSFTWFLVYIRRASLKRLCKGIFKCKVKDTIAMAVFFGFGTEMLILTFFNRKYLIPVVIGIICSSYNRARKKTALAHVWIILGLFICVILYLPPADPDYNLYYQLLYFSLFCIAIIYLDKRTKNGAVTSSWFDFLMKYRKNFLLVLVLTLLNNFTTDIAFQWKWYDVITAGQFISWFSLLYAIIFILRSPKTICYRLSSLVYAPMPIYVLLNGSMPPIAMLLFIGFVIIWTISELVVSEQSEVMWNIPYDDNNVTVNMVSHRENARKIFIFMSLCALVFFETLDMNTYRTLSYSEGDNSINNFLIAVKIVLPFIILTSSFLVLVKASKIEIGFVFTLLLLFSTVMMMQVFFTVKTQGSWKEITISLVRFIIATIIPFGVLVTYYVSYILAKTEMHNTVRFIRQHVNLFFDFYEIL</sequence>
<keyword evidence="8 9" id="KW-0256">Endoplasmic reticulum</keyword>
<feature type="transmembrane region" description="Helical" evidence="9">
    <location>
        <begin position="737"/>
        <end position="757"/>
    </location>
</feature>
<dbReference type="Pfam" id="PF04987">
    <property type="entry name" value="PigN"/>
    <property type="match status" value="1"/>
</dbReference>
<dbReference type="AlphaFoldDB" id="A0A1W4X5E0"/>
<feature type="transmembrane region" description="Helical" evidence="9">
    <location>
        <begin position="450"/>
        <end position="470"/>
    </location>
</feature>
<dbReference type="InParanoid" id="A0A1W4X5E0"/>
<comment type="similarity">
    <text evidence="4 9">Belongs to the PIGG/PIGN/PIGO family. PIGN subfamily.</text>
</comment>
<dbReference type="KEGG" id="apln:108738924"/>
<feature type="domain" description="GPI ethanolamine phosphate transferase 1 C-terminal" evidence="11">
    <location>
        <begin position="441"/>
        <end position="878"/>
    </location>
</feature>
<dbReference type="EC" id="2.-.-.-" evidence="9"/>
<evidence type="ECO:0000256" key="6">
    <source>
        <dbReference type="ARBA" id="ARBA00020831"/>
    </source>
</evidence>
<comment type="subcellular location">
    <subcellularLocation>
        <location evidence="2 9">Endoplasmic reticulum membrane</location>
        <topology evidence="2 9">Multi-pass membrane protein</topology>
    </subcellularLocation>
</comment>
<evidence type="ECO:0000313" key="13">
    <source>
        <dbReference type="RefSeq" id="XP_018328042.1"/>
    </source>
</evidence>
<feature type="transmembrane region" description="Helical" evidence="9">
    <location>
        <begin position="135"/>
        <end position="155"/>
    </location>
</feature>
<dbReference type="GeneID" id="108738924"/>
<keyword evidence="12" id="KW-1185">Reference proteome</keyword>
<feature type="transmembrane region" description="Helical" evidence="9">
    <location>
        <begin position="621"/>
        <end position="640"/>
    </location>
</feature>
<dbReference type="Gene3D" id="3.40.720.10">
    <property type="entry name" value="Alkaline Phosphatase, subunit A"/>
    <property type="match status" value="2"/>
</dbReference>
<evidence type="ECO:0000313" key="12">
    <source>
        <dbReference type="Proteomes" id="UP000192223"/>
    </source>
</evidence>
<evidence type="ECO:0000256" key="4">
    <source>
        <dbReference type="ARBA" id="ARBA00008400"/>
    </source>
</evidence>
<feature type="transmembrane region" description="Helical" evidence="9">
    <location>
        <begin position="823"/>
        <end position="844"/>
    </location>
</feature>
<feature type="transmembrane region" description="Helical" evidence="9">
    <location>
        <begin position="514"/>
        <end position="530"/>
    </location>
</feature>
<organism evidence="12 13">
    <name type="scientific">Agrilus planipennis</name>
    <name type="common">Emerald ash borer</name>
    <name type="synonym">Agrilus marcopoli</name>
    <dbReference type="NCBI Taxonomy" id="224129"/>
    <lineage>
        <taxon>Eukaryota</taxon>
        <taxon>Metazoa</taxon>
        <taxon>Ecdysozoa</taxon>
        <taxon>Arthropoda</taxon>
        <taxon>Hexapoda</taxon>
        <taxon>Insecta</taxon>
        <taxon>Pterygota</taxon>
        <taxon>Neoptera</taxon>
        <taxon>Endopterygota</taxon>
        <taxon>Coleoptera</taxon>
        <taxon>Polyphaga</taxon>
        <taxon>Elateriformia</taxon>
        <taxon>Buprestoidea</taxon>
        <taxon>Buprestidae</taxon>
        <taxon>Agrilinae</taxon>
        <taxon>Agrilus</taxon>
    </lineage>
</organism>
<comment type="function">
    <text evidence="9">Ethanolamine phosphate transferase involved in glycosylphosphatidylinositol-anchor biosynthesis. Transfers ethanolamine phosphate to the first alpha-1,4-linked mannose of the glycosylphosphatidylinositol precursor of GPI-anchor.</text>
</comment>
<feature type="domain" description="Sulfatase N-terminal" evidence="10">
    <location>
        <begin position="256"/>
        <end position="344"/>
    </location>
</feature>
<keyword evidence="9" id="KW-0472">Membrane</keyword>
<keyword evidence="9" id="KW-0808">Transferase</keyword>
<dbReference type="GO" id="GO:0006506">
    <property type="term" value="P:GPI anchor biosynthetic process"/>
    <property type="evidence" value="ECO:0007669"/>
    <property type="project" value="UniProtKB-UniPathway"/>
</dbReference>
<evidence type="ECO:0000256" key="5">
    <source>
        <dbReference type="ARBA" id="ARBA00008779"/>
    </source>
</evidence>
<name>A0A1W4X5E0_AGRPL</name>
<dbReference type="Proteomes" id="UP000192223">
    <property type="component" value="Unplaced"/>
</dbReference>
<dbReference type="STRING" id="224129.A0A1W4X5E0"/>
<keyword evidence="7 9" id="KW-0337">GPI-anchor biosynthesis</keyword>
<comment type="pathway">
    <text evidence="3 9">Glycolipid biosynthesis; glycosylphosphatidylinositol-anchor biosynthesis.</text>
</comment>
<evidence type="ECO:0000256" key="1">
    <source>
        <dbReference type="ARBA" id="ARBA00001913"/>
    </source>
</evidence>
<dbReference type="GO" id="GO:0005789">
    <property type="term" value="C:endoplasmic reticulum membrane"/>
    <property type="evidence" value="ECO:0007669"/>
    <property type="project" value="UniProtKB-SubCell"/>
</dbReference>
<comment type="caution">
    <text evidence="9">Lacks conserved residue(s) required for the propagation of feature annotation.</text>
</comment>
<keyword evidence="9" id="KW-1133">Transmembrane helix</keyword>
<dbReference type="InterPro" id="IPR017852">
    <property type="entry name" value="GPI_EtnP_transferase_1_C"/>
</dbReference>
<dbReference type="FunCoup" id="A0A1W4X5E0">
    <property type="interactions" value="1106"/>
</dbReference>
<gene>
    <name evidence="13" type="primary">LOC108738924</name>
</gene>
<dbReference type="Pfam" id="PF00884">
    <property type="entry name" value="Sulfatase"/>
    <property type="match status" value="1"/>
</dbReference>
<feature type="transmembrane region" description="Helical" evidence="9">
    <location>
        <begin position="12"/>
        <end position="34"/>
    </location>
</feature>
<comment type="cofactor">
    <cofactor evidence="1">
        <name>Ca(2+)</name>
        <dbReference type="ChEBI" id="CHEBI:29108"/>
    </cofactor>
</comment>
<dbReference type="SUPFAM" id="SSF53649">
    <property type="entry name" value="Alkaline phosphatase-like"/>
    <property type="match status" value="1"/>
</dbReference>
<feature type="transmembrane region" description="Helical" evidence="9">
    <location>
        <begin position="788"/>
        <end position="803"/>
    </location>
</feature>
<proteinExistence type="inferred from homology"/>
<dbReference type="InterPro" id="IPR000917">
    <property type="entry name" value="Sulfatase_N"/>
</dbReference>
<accession>A0A1W4X5E0</accession>
<feature type="transmembrane region" description="Helical" evidence="9">
    <location>
        <begin position="885"/>
        <end position="910"/>
    </location>
</feature>
<feature type="transmembrane region" description="Helical" evidence="9">
    <location>
        <begin position="491"/>
        <end position="508"/>
    </location>
</feature>
<feature type="transmembrane region" description="Helical" evidence="9">
    <location>
        <begin position="851"/>
        <end position="873"/>
    </location>
</feature>
<dbReference type="PANTHER" id="PTHR12250">
    <property type="entry name" value="PHOSPHATIDYLINOSITOL GLYCAN, CLASS N"/>
    <property type="match status" value="1"/>
</dbReference>
<protein>
    <recommendedName>
        <fullName evidence="6 9">GPI ethanolamine phosphate transferase 1</fullName>
        <ecNumber evidence="9">2.-.-.-</ecNumber>
    </recommendedName>
</protein>
<evidence type="ECO:0000259" key="10">
    <source>
        <dbReference type="Pfam" id="PF00884"/>
    </source>
</evidence>
<dbReference type="InterPro" id="IPR017850">
    <property type="entry name" value="Alkaline_phosphatase_core_sf"/>
</dbReference>